<organism evidence="1 2">
    <name type="scientific">Pneumocystis oryctolagi</name>
    <dbReference type="NCBI Taxonomy" id="42067"/>
    <lineage>
        <taxon>Eukaryota</taxon>
        <taxon>Fungi</taxon>
        <taxon>Dikarya</taxon>
        <taxon>Ascomycota</taxon>
        <taxon>Taphrinomycotina</taxon>
        <taxon>Pneumocystomycetes</taxon>
        <taxon>Pneumocystaceae</taxon>
        <taxon>Pneumocystis</taxon>
    </lineage>
</organism>
<gene>
    <name evidence="1" type="ORF">PORY_000917</name>
</gene>
<dbReference type="Proteomes" id="UP000768646">
    <property type="component" value="Unassembled WGS sequence"/>
</dbReference>
<evidence type="ECO:0000313" key="2">
    <source>
        <dbReference type="Proteomes" id="UP000768646"/>
    </source>
</evidence>
<sequence>MLQNLLFFFYILLCSHFLKYYPPDYDWREGKGLNKLHGTHALGNRARKLDKGILIVRFELPYSIWCESCNAHVGQGVRFNAEKKRVGNYYSTPIWSFKMKCHLCSGLFEIQTDPKNTEYIVISGAKRKNEEWDASDVGIVRSKDDVDDDLKDDPFYKLEKTVTDINKAKESIPLLSRLYKLNEKQWADPYSVSSRLRKIFREEKKMLKIEKEKDEEFRRLNSLSVKLAKEDPRDHLRAKLVDFKSQEKDLIEITKKETYSLPFFSSKTSPVSIHHSSDKKNIVRQLKLNTQMKNDPFISHNSTEYHNMKLNARNLKQTLINNKFQEPQGLVSYKSDESE</sequence>
<comment type="caution">
    <text evidence="1">The sequence shown here is derived from an EMBL/GenBank/DDBJ whole genome shotgun (WGS) entry which is preliminary data.</text>
</comment>
<dbReference type="EMBL" id="JABTEG010000002">
    <property type="protein sequence ID" value="KAG4306007.1"/>
    <property type="molecule type" value="Genomic_DNA"/>
</dbReference>
<evidence type="ECO:0000313" key="1">
    <source>
        <dbReference type="EMBL" id="KAG4306007.1"/>
    </source>
</evidence>
<reference evidence="1 2" key="1">
    <citation type="journal article" date="2021" name="Commun. Biol.">
        <title>Genomic insights into the host specific adaptation of the Pneumocystis genus.</title>
        <authorList>
            <person name="Cisse O.H."/>
            <person name="Ma L."/>
            <person name="Dekker J.P."/>
            <person name="Khil P.P."/>
            <person name="Youn J.-H."/>
            <person name="Brenchley J.M."/>
            <person name="Blair R."/>
            <person name="Pahar B."/>
            <person name="Chabe M."/>
            <person name="Van Rompay K.K.A."/>
            <person name="Keesler R."/>
            <person name="Sukura A."/>
            <person name="Hirsch V."/>
            <person name="Kutty G."/>
            <person name="Liu Y."/>
            <person name="Peng L."/>
            <person name="Chen J."/>
            <person name="Song J."/>
            <person name="Weissenbacher-Lang C."/>
            <person name="Xu J."/>
            <person name="Upham N.S."/>
            <person name="Stajich J.E."/>
            <person name="Cuomo C.A."/>
            <person name="Cushion M.T."/>
            <person name="Kovacs J.A."/>
        </authorList>
    </citation>
    <scope>NUCLEOTIDE SEQUENCE [LARGE SCALE GENOMIC DNA]</scope>
    <source>
        <strain evidence="1 2">RABM</strain>
    </source>
</reference>
<accession>A0ACB7CFX8</accession>
<keyword evidence="2" id="KW-1185">Reference proteome</keyword>
<protein>
    <submittedName>
        <fullName evidence="1">Uncharacterized protein</fullName>
    </submittedName>
</protein>
<name>A0ACB7CFX8_9ASCO</name>
<proteinExistence type="predicted"/>